<keyword evidence="8 12" id="KW-1133">Transmembrane helix</keyword>
<dbReference type="Pfam" id="PF13855">
    <property type="entry name" value="LRR_8"/>
    <property type="match status" value="2"/>
</dbReference>
<dbReference type="PROSITE" id="PS51450">
    <property type="entry name" value="LRR"/>
    <property type="match status" value="2"/>
</dbReference>
<dbReference type="Pfam" id="PF08263">
    <property type="entry name" value="LRRNT_2"/>
    <property type="match status" value="1"/>
</dbReference>
<gene>
    <name evidence="15" type="ORF">VNO80_31599</name>
</gene>
<keyword evidence="9 12" id="KW-0472">Membrane</keyword>
<evidence type="ECO:0000256" key="2">
    <source>
        <dbReference type="ARBA" id="ARBA00009592"/>
    </source>
</evidence>
<dbReference type="InterPro" id="IPR001611">
    <property type="entry name" value="Leu-rich_rpt"/>
</dbReference>
<dbReference type="PANTHER" id="PTHR48063">
    <property type="entry name" value="LRR RECEPTOR-LIKE KINASE"/>
    <property type="match status" value="1"/>
</dbReference>
<evidence type="ECO:0000256" key="7">
    <source>
        <dbReference type="ARBA" id="ARBA00022737"/>
    </source>
</evidence>
<keyword evidence="16" id="KW-1185">Reference proteome</keyword>
<dbReference type="InterPro" id="IPR013210">
    <property type="entry name" value="LRR_N_plant-typ"/>
</dbReference>
<evidence type="ECO:0000256" key="3">
    <source>
        <dbReference type="ARBA" id="ARBA00022475"/>
    </source>
</evidence>
<feature type="chain" id="PRO_5042918498" description="Leucine-rich repeat-containing N-terminal plant-type domain-containing protein" evidence="13">
    <location>
        <begin position="24"/>
        <end position="864"/>
    </location>
</feature>
<dbReference type="Proteomes" id="UP001374584">
    <property type="component" value="Unassembled WGS sequence"/>
</dbReference>
<keyword evidence="10" id="KW-0675">Receptor</keyword>
<keyword evidence="6 13" id="KW-0732">Signal</keyword>
<feature type="signal peptide" evidence="13">
    <location>
        <begin position="1"/>
        <end position="23"/>
    </location>
</feature>
<dbReference type="FunFam" id="3.80.10.10:FF:000041">
    <property type="entry name" value="LRR receptor-like serine/threonine-protein kinase ERECTA"/>
    <property type="match status" value="1"/>
</dbReference>
<protein>
    <recommendedName>
        <fullName evidence="14">Leucine-rich repeat-containing N-terminal plant-type domain-containing protein</fullName>
    </recommendedName>
</protein>
<dbReference type="SMART" id="SM00369">
    <property type="entry name" value="LRR_TYP"/>
    <property type="match status" value="6"/>
</dbReference>
<evidence type="ECO:0000256" key="5">
    <source>
        <dbReference type="ARBA" id="ARBA00022692"/>
    </source>
</evidence>
<sequence length="864" mass="97072">MVCFSSQFYVLLLLLYAVTFHKGACSTNMKLSCNEKDRSLLLLFKHSVKDHSNKLSSWSNGEDCCAWKGVLCDNTTGRVTRLDLNQQYLEGEISLSLLQIEFLTYLDLSLNDFTGLTLPPILNESLPTPSTLHFNSSNLEYLDLSFNEDLHLDNLQWLSQLSSLKCLNLSEINLENETNWLQTMAMHPSLLELRLASCDLVNMSPFVKFVNFTSLLTLDLSGNYFDSELPYWLFNISSGIFHIDLSFNYLKGRIPKSMLNLPNLKSLRLANNELTGPIPEWLGEHEGLQQLVLSENLFEGPFPSTLGNLSSLTELDVSSNFLSGNLTDNIGQLFNLRTLFIGGSLSGVLSEKHFSKLFNLELLALNSGFSFDIDPKWIPPFQLREISLKNTNLGPTFPEWLYTQRTLGALDVSSSRLSSINEDKFWSFVAKIRAINLSFNAISADLSNVTLKSDYIMLVGNNFTGTLPRISANVFFINMAGNFLSGPISPFLCHKFSRKSALGYLDISYNSLTGVIPDCWENWRGLTFLFIGSNKLEGEIPPSIGLLNEIIVMDFKKNNLSGEFSLDLSNMKSLVFINLGHNCFSGVVPTKMPESMQVMILRSNQFSSNFPQQLCNLPSLIQLDLSQNKLFGSIPPCVFNISSKDGERRIRHFGFSIELFWKGRELGYRDTGLLRNLDLSSNNLSGEIPRELFGLTQLLFLNLSRNHLTGNIPMKIGGMKNLESLDLSNNHLSGTIPEAVSNLTFLSYLNLSYNDFTGQIPLGTQLQSFDAWSYVGNSKLCGLPLPKNCSILDVGDRRVQGGANKSQIESLYLGMGVGFAFGLWGVWGSLFLSRAWRHKYFLLLDHVADWIYVFIVLKINKFVR</sequence>
<dbReference type="PRINTS" id="PR00019">
    <property type="entry name" value="LEURICHRPT"/>
</dbReference>
<feature type="domain" description="Leucine-rich repeat-containing N-terminal plant-type" evidence="14">
    <location>
        <begin position="35"/>
        <end position="73"/>
    </location>
</feature>
<evidence type="ECO:0000256" key="11">
    <source>
        <dbReference type="ARBA" id="ARBA00023180"/>
    </source>
</evidence>
<comment type="caution">
    <text evidence="15">The sequence shown here is derived from an EMBL/GenBank/DDBJ whole genome shotgun (WGS) entry which is preliminary data.</text>
</comment>
<name>A0AAN9L3Z6_PHACN</name>
<comment type="subcellular location">
    <subcellularLocation>
        <location evidence="1">Cell membrane</location>
        <topology evidence="1">Single-pass type I membrane protein</topology>
    </subcellularLocation>
</comment>
<dbReference type="Pfam" id="PF00560">
    <property type="entry name" value="LRR_1"/>
    <property type="match status" value="4"/>
</dbReference>
<keyword evidence="7" id="KW-0677">Repeat</keyword>
<dbReference type="SUPFAM" id="SSF52047">
    <property type="entry name" value="RNI-like"/>
    <property type="match status" value="1"/>
</dbReference>
<feature type="transmembrane region" description="Helical" evidence="12">
    <location>
        <begin position="811"/>
        <end position="833"/>
    </location>
</feature>
<dbReference type="EMBL" id="JAYMYR010000017">
    <property type="protein sequence ID" value="KAK7327234.1"/>
    <property type="molecule type" value="Genomic_DNA"/>
</dbReference>
<comment type="similarity">
    <text evidence="2">Belongs to the RLP family.</text>
</comment>
<evidence type="ECO:0000256" key="6">
    <source>
        <dbReference type="ARBA" id="ARBA00022729"/>
    </source>
</evidence>
<dbReference type="InterPro" id="IPR003591">
    <property type="entry name" value="Leu-rich_rpt_typical-subtyp"/>
</dbReference>
<evidence type="ECO:0000256" key="10">
    <source>
        <dbReference type="ARBA" id="ARBA00023170"/>
    </source>
</evidence>
<evidence type="ECO:0000256" key="12">
    <source>
        <dbReference type="SAM" id="Phobius"/>
    </source>
</evidence>
<evidence type="ECO:0000313" key="16">
    <source>
        <dbReference type="Proteomes" id="UP001374584"/>
    </source>
</evidence>
<keyword evidence="3" id="KW-1003">Cell membrane</keyword>
<keyword evidence="5 12" id="KW-0812">Transmembrane</keyword>
<evidence type="ECO:0000256" key="1">
    <source>
        <dbReference type="ARBA" id="ARBA00004251"/>
    </source>
</evidence>
<evidence type="ECO:0000256" key="13">
    <source>
        <dbReference type="SAM" id="SignalP"/>
    </source>
</evidence>
<keyword evidence="11" id="KW-0325">Glycoprotein</keyword>
<dbReference type="AlphaFoldDB" id="A0AAN9L3Z6"/>
<evidence type="ECO:0000256" key="8">
    <source>
        <dbReference type="ARBA" id="ARBA00022989"/>
    </source>
</evidence>
<evidence type="ECO:0000259" key="14">
    <source>
        <dbReference type="Pfam" id="PF08263"/>
    </source>
</evidence>
<keyword evidence="4" id="KW-0433">Leucine-rich repeat</keyword>
<evidence type="ECO:0000256" key="4">
    <source>
        <dbReference type="ARBA" id="ARBA00022614"/>
    </source>
</evidence>
<accession>A0AAN9L3Z6</accession>
<evidence type="ECO:0000313" key="15">
    <source>
        <dbReference type="EMBL" id="KAK7327234.1"/>
    </source>
</evidence>
<proteinExistence type="inferred from homology"/>
<dbReference type="SUPFAM" id="SSF52058">
    <property type="entry name" value="L domain-like"/>
    <property type="match status" value="2"/>
</dbReference>
<dbReference type="Gene3D" id="3.80.10.10">
    <property type="entry name" value="Ribonuclease Inhibitor"/>
    <property type="match status" value="2"/>
</dbReference>
<dbReference type="PANTHER" id="PTHR48063:SF52">
    <property type="entry name" value="LRR RECEPTOR-LIKE KINASE FAMILY PROTEIN"/>
    <property type="match status" value="1"/>
</dbReference>
<organism evidence="15 16">
    <name type="scientific">Phaseolus coccineus</name>
    <name type="common">Scarlet runner bean</name>
    <name type="synonym">Phaseolus multiflorus</name>
    <dbReference type="NCBI Taxonomy" id="3886"/>
    <lineage>
        <taxon>Eukaryota</taxon>
        <taxon>Viridiplantae</taxon>
        <taxon>Streptophyta</taxon>
        <taxon>Embryophyta</taxon>
        <taxon>Tracheophyta</taxon>
        <taxon>Spermatophyta</taxon>
        <taxon>Magnoliopsida</taxon>
        <taxon>eudicotyledons</taxon>
        <taxon>Gunneridae</taxon>
        <taxon>Pentapetalae</taxon>
        <taxon>rosids</taxon>
        <taxon>fabids</taxon>
        <taxon>Fabales</taxon>
        <taxon>Fabaceae</taxon>
        <taxon>Papilionoideae</taxon>
        <taxon>50 kb inversion clade</taxon>
        <taxon>NPAAA clade</taxon>
        <taxon>indigoferoid/millettioid clade</taxon>
        <taxon>Phaseoleae</taxon>
        <taxon>Phaseolus</taxon>
    </lineage>
</organism>
<reference evidence="15 16" key="1">
    <citation type="submission" date="2024-01" db="EMBL/GenBank/DDBJ databases">
        <title>The genomes of 5 underutilized Papilionoideae crops provide insights into root nodulation and disease resistanc.</title>
        <authorList>
            <person name="Jiang F."/>
        </authorList>
    </citation>
    <scope>NUCLEOTIDE SEQUENCE [LARGE SCALE GENOMIC DNA]</scope>
    <source>
        <strain evidence="15">JINMINGXINNONG_FW02</strain>
        <tissue evidence="15">Leaves</tissue>
    </source>
</reference>
<dbReference type="GO" id="GO:0005886">
    <property type="term" value="C:plasma membrane"/>
    <property type="evidence" value="ECO:0007669"/>
    <property type="project" value="UniProtKB-SubCell"/>
</dbReference>
<evidence type="ECO:0000256" key="9">
    <source>
        <dbReference type="ARBA" id="ARBA00023136"/>
    </source>
</evidence>
<dbReference type="FunFam" id="3.80.10.10:FF:000383">
    <property type="entry name" value="Leucine-rich repeat receptor protein kinase EMS1"/>
    <property type="match status" value="1"/>
</dbReference>
<dbReference type="InterPro" id="IPR046956">
    <property type="entry name" value="RLP23-like"/>
</dbReference>
<dbReference type="FunFam" id="3.80.10.10:FF:000213">
    <property type="entry name" value="Tyrosine-sulfated glycopeptide receptor 1"/>
    <property type="match status" value="1"/>
</dbReference>
<dbReference type="InterPro" id="IPR032675">
    <property type="entry name" value="LRR_dom_sf"/>
</dbReference>